<comment type="function">
    <text evidence="1">Telomerase is a ribonucleoprotein enzyme essential for the replication of chromosome termini in most eukaryotes. It elongates telomeres. It is a reverse transcriptase that adds simple sequence repeats to chromosome ends by copying a template sequence within the RNA component of the enzyme.</text>
</comment>
<dbReference type="Proteomes" id="UP000023152">
    <property type="component" value="Unassembled WGS sequence"/>
</dbReference>
<dbReference type="Gene3D" id="1.10.357.90">
    <property type="match status" value="1"/>
</dbReference>
<keyword evidence="1" id="KW-0695">RNA-directed DNA polymerase</keyword>
<proteinExistence type="inferred from homology"/>
<dbReference type="GO" id="GO:0000333">
    <property type="term" value="C:telomerase catalytic core complex"/>
    <property type="evidence" value="ECO:0007669"/>
    <property type="project" value="TreeGrafter"/>
</dbReference>
<keyword evidence="1" id="KW-0808">Transferase</keyword>
<dbReference type="GO" id="GO:0070034">
    <property type="term" value="F:telomerase RNA binding"/>
    <property type="evidence" value="ECO:0007669"/>
    <property type="project" value="TreeGrafter"/>
</dbReference>
<protein>
    <recommendedName>
        <fullName evidence="1">Telomerase reverse transcriptase</fullName>
        <ecNumber evidence="1">2.7.7.49</ecNumber>
    </recommendedName>
    <alternativeName>
        <fullName evidence="1">Telomerase catalytic subunit</fullName>
    </alternativeName>
</protein>
<dbReference type="EMBL" id="ASPP01014242">
    <property type="protein sequence ID" value="ETO18927.1"/>
    <property type="molecule type" value="Genomic_DNA"/>
</dbReference>
<dbReference type="GO" id="GO:0046872">
    <property type="term" value="F:metal ion binding"/>
    <property type="evidence" value="ECO:0007669"/>
    <property type="project" value="UniProtKB-KW"/>
</dbReference>
<comment type="catalytic activity">
    <reaction evidence="1">
        <text>DNA(n) + a 2'-deoxyribonucleoside 5'-triphosphate = DNA(n+1) + diphosphate</text>
        <dbReference type="Rhea" id="RHEA:22508"/>
        <dbReference type="Rhea" id="RHEA-COMP:17339"/>
        <dbReference type="Rhea" id="RHEA-COMP:17340"/>
        <dbReference type="ChEBI" id="CHEBI:33019"/>
        <dbReference type="ChEBI" id="CHEBI:61560"/>
        <dbReference type="ChEBI" id="CHEBI:173112"/>
        <dbReference type="EC" id="2.7.7.49"/>
    </reaction>
</comment>
<keyword evidence="4" id="KW-1185">Reference proteome</keyword>
<keyword evidence="1" id="KW-0479">Metal-binding</keyword>
<dbReference type="GO" id="GO:0003720">
    <property type="term" value="F:telomerase activity"/>
    <property type="evidence" value="ECO:0007669"/>
    <property type="project" value="InterPro"/>
</dbReference>
<feature type="domain" description="Telomerase reverse transcriptase C-terminal extension" evidence="2">
    <location>
        <begin position="17"/>
        <end position="128"/>
    </location>
</feature>
<keyword evidence="1" id="KW-0460">Magnesium</keyword>
<keyword evidence="1" id="KW-0158">Chromosome</keyword>
<reference evidence="3 4" key="1">
    <citation type="journal article" date="2013" name="Curr. Biol.">
        <title>The Genome of the Foraminiferan Reticulomyxa filosa.</title>
        <authorList>
            <person name="Glockner G."/>
            <person name="Hulsmann N."/>
            <person name="Schleicher M."/>
            <person name="Noegel A.A."/>
            <person name="Eichinger L."/>
            <person name="Gallinger C."/>
            <person name="Pawlowski J."/>
            <person name="Sierra R."/>
            <person name="Euteneuer U."/>
            <person name="Pillet L."/>
            <person name="Moustafa A."/>
            <person name="Platzer M."/>
            <person name="Groth M."/>
            <person name="Szafranski K."/>
            <person name="Schliwa M."/>
        </authorList>
    </citation>
    <scope>NUCLEOTIDE SEQUENCE [LARGE SCALE GENOMIC DNA]</scope>
</reference>
<accession>X6N0T8</accession>
<dbReference type="InterPro" id="IPR049139">
    <property type="entry name" value="TERT_C"/>
</dbReference>
<dbReference type="PANTHER" id="PTHR12066">
    <property type="entry name" value="TELOMERASE REVERSE TRANSCRIPTASE"/>
    <property type="match status" value="1"/>
</dbReference>
<evidence type="ECO:0000313" key="4">
    <source>
        <dbReference type="Proteomes" id="UP000023152"/>
    </source>
</evidence>
<dbReference type="GO" id="GO:0007004">
    <property type="term" value="P:telomere maintenance via telomerase"/>
    <property type="evidence" value="ECO:0007669"/>
    <property type="project" value="TreeGrafter"/>
</dbReference>
<keyword evidence="1" id="KW-0548">Nucleotidyltransferase</keyword>
<dbReference type="GO" id="GO:0000781">
    <property type="term" value="C:chromosome, telomeric region"/>
    <property type="evidence" value="ECO:0007669"/>
    <property type="project" value="UniProtKB-SubCell"/>
</dbReference>
<evidence type="ECO:0000259" key="2">
    <source>
        <dbReference type="Pfam" id="PF21399"/>
    </source>
</evidence>
<dbReference type="GO" id="GO:0042162">
    <property type="term" value="F:telomeric DNA binding"/>
    <property type="evidence" value="ECO:0007669"/>
    <property type="project" value="TreeGrafter"/>
</dbReference>
<gene>
    <name evidence="3" type="ORF">RFI_18315</name>
</gene>
<keyword evidence="1" id="KW-0779">Telomere</keyword>
<comment type="similarity">
    <text evidence="1">Belongs to the reverse transcriptase family. Telomerase subfamily.</text>
</comment>
<dbReference type="AlphaFoldDB" id="X6N0T8"/>
<dbReference type="InterPro" id="IPR003545">
    <property type="entry name" value="Telomerase_RT"/>
</dbReference>
<evidence type="ECO:0000313" key="3">
    <source>
        <dbReference type="EMBL" id="ETO18927.1"/>
    </source>
</evidence>
<keyword evidence="1" id="KW-0539">Nucleus</keyword>
<dbReference type="PANTHER" id="PTHR12066:SF0">
    <property type="entry name" value="TELOMERASE REVERSE TRANSCRIPTASE"/>
    <property type="match status" value="1"/>
</dbReference>
<evidence type="ECO:0000256" key="1">
    <source>
        <dbReference type="RuleBase" id="RU365061"/>
    </source>
</evidence>
<comment type="subcellular location">
    <subcellularLocation>
        <location evidence="1">Nucleus</location>
    </subcellularLocation>
    <subcellularLocation>
        <location evidence="1">Chromosome</location>
        <location evidence="1">Telomere</location>
    </subcellularLocation>
</comment>
<name>X6N0T8_RETFI</name>
<sequence>MIAQSFGRSSGEFIPIKLCRMLRLKIQPLLLDGNINSLATIIHNCYDTFWVAGIKFVRMIMCLSFHNSNFMFEALQDIVEYSWTRIYLFRKNLNKNKQDKNDPRSFSFPLTFYQFDWIAARAFRHAIGDKHKGQFGQDFHKSLEKWEKLTWKSVQCLKDRDIFTQMTDKAAMAHSQLWDFDFEQNSFLVLLKYGAKDILF</sequence>
<organism evidence="3 4">
    <name type="scientific">Reticulomyxa filosa</name>
    <dbReference type="NCBI Taxonomy" id="46433"/>
    <lineage>
        <taxon>Eukaryota</taxon>
        <taxon>Sar</taxon>
        <taxon>Rhizaria</taxon>
        <taxon>Retaria</taxon>
        <taxon>Foraminifera</taxon>
        <taxon>Monothalamids</taxon>
        <taxon>Reticulomyxidae</taxon>
        <taxon>Reticulomyxa</taxon>
    </lineage>
</organism>
<dbReference type="EC" id="2.7.7.49" evidence="1"/>
<comment type="caution">
    <text evidence="3">The sequence shown here is derived from an EMBL/GenBank/DDBJ whole genome shotgun (WGS) entry which is preliminary data.</text>
</comment>
<dbReference type="Pfam" id="PF21399">
    <property type="entry name" value="TERT_C"/>
    <property type="match status" value="1"/>
</dbReference>